<dbReference type="EMBL" id="BGPR01016001">
    <property type="protein sequence ID" value="GBN71452.1"/>
    <property type="molecule type" value="Genomic_DNA"/>
</dbReference>
<reference evidence="1 2" key="1">
    <citation type="journal article" date="2019" name="Sci. Rep.">
        <title>Orb-weaving spider Araneus ventricosus genome elucidates the spidroin gene catalogue.</title>
        <authorList>
            <person name="Kono N."/>
            <person name="Nakamura H."/>
            <person name="Ohtoshi R."/>
            <person name="Moran D.A.P."/>
            <person name="Shinohara A."/>
            <person name="Yoshida Y."/>
            <person name="Fujiwara M."/>
            <person name="Mori M."/>
            <person name="Tomita M."/>
            <person name="Arakawa K."/>
        </authorList>
    </citation>
    <scope>NUCLEOTIDE SEQUENCE [LARGE SCALE GENOMIC DNA]</scope>
</reference>
<keyword evidence="2" id="KW-1185">Reference proteome</keyword>
<gene>
    <name evidence="1" type="ORF">AVEN_203340_1</name>
</gene>
<name>A0A4Y2R6R8_ARAVE</name>
<sequence>METKELEAIPKNPCEDSKSEECDKYQRLIQSTIPGFSPREISESIAVTAENFKKTMDCLKERFTKESVLIQVRIREPIAVRHLKNQGQ</sequence>
<comment type="caution">
    <text evidence="1">The sequence shown here is derived from an EMBL/GenBank/DDBJ whole genome shotgun (WGS) entry which is preliminary data.</text>
</comment>
<proteinExistence type="predicted"/>
<evidence type="ECO:0000313" key="1">
    <source>
        <dbReference type="EMBL" id="GBN71452.1"/>
    </source>
</evidence>
<organism evidence="1 2">
    <name type="scientific">Araneus ventricosus</name>
    <name type="common">Orbweaver spider</name>
    <name type="synonym">Epeira ventricosa</name>
    <dbReference type="NCBI Taxonomy" id="182803"/>
    <lineage>
        <taxon>Eukaryota</taxon>
        <taxon>Metazoa</taxon>
        <taxon>Ecdysozoa</taxon>
        <taxon>Arthropoda</taxon>
        <taxon>Chelicerata</taxon>
        <taxon>Arachnida</taxon>
        <taxon>Araneae</taxon>
        <taxon>Araneomorphae</taxon>
        <taxon>Entelegynae</taxon>
        <taxon>Araneoidea</taxon>
        <taxon>Araneidae</taxon>
        <taxon>Araneus</taxon>
    </lineage>
</organism>
<dbReference type="Proteomes" id="UP000499080">
    <property type="component" value="Unassembled WGS sequence"/>
</dbReference>
<protein>
    <submittedName>
        <fullName evidence="1">Uncharacterized protein</fullName>
    </submittedName>
</protein>
<accession>A0A4Y2R6R8</accession>
<evidence type="ECO:0000313" key="2">
    <source>
        <dbReference type="Proteomes" id="UP000499080"/>
    </source>
</evidence>
<dbReference type="AlphaFoldDB" id="A0A4Y2R6R8"/>